<evidence type="ECO:0000313" key="2">
    <source>
        <dbReference type="Proteomes" id="UP001153678"/>
    </source>
</evidence>
<keyword evidence="2" id="KW-1185">Reference proteome</keyword>
<reference evidence="1" key="1">
    <citation type="submission" date="2022-08" db="EMBL/GenBank/DDBJ databases">
        <authorList>
            <person name="Kallberg Y."/>
            <person name="Tangrot J."/>
            <person name="Rosling A."/>
        </authorList>
    </citation>
    <scope>NUCLEOTIDE SEQUENCE</scope>
    <source>
        <strain evidence="1">Wild A</strain>
    </source>
</reference>
<sequence length="131" mass="15507">MELEVFLKNLKLVIIVVKDSLKNEKVLETIIESLENVQSEWHFHVNSSKDLINEIVELIEDADEYRWIYNRQYKSKESITYWYSQRDTLSKKPRKNADISKQKDIPSMERFECGGVLKISVNEVTRIAEIN</sequence>
<dbReference type="Proteomes" id="UP001153678">
    <property type="component" value="Unassembled WGS sequence"/>
</dbReference>
<dbReference type="OrthoDB" id="2441984at2759"/>
<evidence type="ECO:0000313" key="1">
    <source>
        <dbReference type="EMBL" id="CAI2168434.1"/>
    </source>
</evidence>
<protein>
    <submittedName>
        <fullName evidence="1">3127_t:CDS:1</fullName>
    </submittedName>
</protein>
<proteinExistence type="predicted"/>
<comment type="caution">
    <text evidence="1">The sequence shown here is derived from an EMBL/GenBank/DDBJ whole genome shotgun (WGS) entry which is preliminary data.</text>
</comment>
<gene>
    <name evidence="1" type="ORF">FWILDA_LOCUS3579</name>
</gene>
<accession>A0A9W4SGU9</accession>
<dbReference type="EMBL" id="CAMKVN010000486">
    <property type="protein sequence ID" value="CAI2168434.1"/>
    <property type="molecule type" value="Genomic_DNA"/>
</dbReference>
<organism evidence="1 2">
    <name type="scientific">Funneliformis geosporum</name>
    <dbReference type="NCBI Taxonomy" id="1117311"/>
    <lineage>
        <taxon>Eukaryota</taxon>
        <taxon>Fungi</taxon>
        <taxon>Fungi incertae sedis</taxon>
        <taxon>Mucoromycota</taxon>
        <taxon>Glomeromycotina</taxon>
        <taxon>Glomeromycetes</taxon>
        <taxon>Glomerales</taxon>
        <taxon>Glomeraceae</taxon>
        <taxon>Funneliformis</taxon>
    </lineage>
</organism>
<dbReference type="AlphaFoldDB" id="A0A9W4SGU9"/>
<name>A0A9W4SGU9_9GLOM</name>